<dbReference type="Proteomes" id="UP000004926">
    <property type="component" value="Chromosome"/>
</dbReference>
<dbReference type="GO" id="GO:0005524">
    <property type="term" value="F:ATP binding"/>
    <property type="evidence" value="ECO:0007669"/>
    <property type="project" value="InterPro"/>
</dbReference>
<feature type="domain" description="GHMP kinase N-terminal" evidence="2">
    <location>
        <begin position="71"/>
        <end position="137"/>
    </location>
</feature>
<keyword evidence="4" id="KW-1185">Reference proteome</keyword>
<dbReference type="InterPro" id="IPR020568">
    <property type="entry name" value="Ribosomal_Su5_D2-typ_SF"/>
</dbReference>
<dbReference type="EMBL" id="CM001439">
    <property type="protein sequence ID" value="EHR51362.1"/>
    <property type="molecule type" value="Genomic_DNA"/>
</dbReference>
<dbReference type="eggNOG" id="COG4542">
    <property type="taxonomic scope" value="Bacteria"/>
</dbReference>
<gene>
    <name evidence="3" type="ORF">SacmaDRAFT_3131</name>
</gene>
<reference evidence="3 4" key="1">
    <citation type="journal article" date="2012" name="Stand. Genomic Sci.">
        <title>Genome sequence of the ocean sediment bacterium Saccharomonospora marina type strain (XMU15(T)).</title>
        <authorList>
            <person name="Klenk H.P."/>
            <person name="Lu M."/>
            <person name="Lucas S."/>
            <person name="Lapidus A."/>
            <person name="Copeland A."/>
            <person name="Pitluck S."/>
            <person name="Goodwin L.A."/>
            <person name="Han C."/>
            <person name="Tapia R."/>
            <person name="Brambilla E.M."/>
            <person name="Potter G."/>
            <person name="Land M."/>
            <person name="Ivanova N."/>
            <person name="Rohde M."/>
            <person name="Goker M."/>
            <person name="Detter J.C."/>
            <person name="Li W.J."/>
            <person name="Kyrpides N.C."/>
            <person name="Woyke T."/>
        </authorList>
    </citation>
    <scope>NUCLEOTIDE SEQUENCE [LARGE SCALE GENOMIC DNA]</scope>
    <source>
        <strain evidence="3 4">XMU15</strain>
    </source>
</reference>
<evidence type="ECO:0000259" key="2">
    <source>
        <dbReference type="Pfam" id="PF00288"/>
    </source>
</evidence>
<dbReference type="HOGENOM" id="CLU_056896_1_0_11"/>
<dbReference type="GO" id="GO:0016301">
    <property type="term" value="F:kinase activity"/>
    <property type="evidence" value="ECO:0007669"/>
    <property type="project" value="UniProtKB-KW"/>
</dbReference>
<dbReference type="AlphaFoldDB" id="H5X7R9"/>
<dbReference type="Pfam" id="PF00288">
    <property type="entry name" value="GHMP_kinases_N"/>
    <property type="match status" value="1"/>
</dbReference>
<dbReference type="InterPro" id="IPR014721">
    <property type="entry name" value="Ribsml_uS5_D2-typ_fold_subgr"/>
</dbReference>
<evidence type="ECO:0000313" key="4">
    <source>
        <dbReference type="Proteomes" id="UP000004926"/>
    </source>
</evidence>
<name>H5X7R9_9PSEU</name>
<dbReference type="STRING" id="882083.SacmaDRAFT_3131"/>
<keyword evidence="1 3" id="KW-0808">Transferase</keyword>
<keyword evidence="1 3" id="KW-0418">Kinase</keyword>
<dbReference type="SUPFAM" id="SSF54211">
    <property type="entry name" value="Ribosomal protein S5 domain 2-like"/>
    <property type="match status" value="1"/>
</dbReference>
<dbReference type="InterPro" id="IPR006204">
    <property type="entry name" value="GHMP_kinase_N_dom"/>
</dbReference>
<dbReference type="Gene3D" id="3.30.230.10">
    <property type="match status" value="1"/>
</dbReference>
<sequence length="303" mass="32682">MVTPSNWRVGSASSPVHHGEILQGVFLNRGRLSRGLVTLPCAMYSAEAKFTPVHRDDTGLTVWPRWKSKARRAAELTLTEARLPVQGHLELSGDVPPCRGFGSSTSDVLAAIGAVRDAFSLSLPAEQVARLAVQAETASDSLMFVSSAVLFAHREGVIIEDFEHPLPPVQVLGFGCRPQAGGRGTDTMALPPARYTAAEIQQFTRLRKVLRDAVLSKDVGLLGTVATASTRMNQRHLPIPALERILAIVEDVGAVGLQTAHSGDIAGVIFDRDDPAVDTYIERAQQMLGDAGILEQWKFTTDD</sequence>
<proteinExistence type="predicted"/>
<evidence type="ECO:0000313" key="3">
    <source>
        <dbReference type="EMBL" id="EHR51362.1"/>
    </source>
</evidence>
<organism evidence="3 4">
    <name type="scientific">Saccharomonospora marina XMU15</name>
    <dbReference type="NCBI Taxonomy" id="882083"/>
    <lineage>
        <taxon>Bacteria</taxon>
        <taxon>Bacillati</taxon>
        <taxon>Actinomycetota</taxon>
        <taxon>Actinomycetes</taxon>
        <taxon>Pseudonocardiales</taxon>
        <taxon>Pseudonocardiaceae</taxon>
        <taxon>Saccharomonospora</taxon>
    </lineage>
</organism>
<evidence type="ECO:0000256" key="1">
    <source>
        <dbReference type="ARBA" id="ARBA00022777"/>
    </source>
</evidence>
<protein>
    <submittedName>
        <fullName evidence="3">Putative kinase involved in propanediol utilization</fullName>
    </submittedName>
</protein>
<accession>H5X7R9</accession>